<dbReference type="GO" id="GO:0000272">
    <property type="term" value="P:polysaccharide catabolic process"/>
    <property type="evidence" value="ECO:0007669"/>
    <property type="project" value="InterPro"/>
</dbReference>
<proteinExistence type="predicted"/>
<keyword evidence="1" id="KW-0732">Signal</keyword>
<dbReference type="InterPro" id="IPR036439">
    <property type="entry name" value="Dockerin_dom_sf"/>
</dbReference>
<gene>
    <name evidence="2" type="ORF">JKK62_12430</name>
</gene>
<feature type="chain" id="PRO_5037366980" evidence="1">
    <location>
        <begin position="23"/>
        <end position="306"/>
    </location>
</feature>
<dbReference type="SUPFAM" id="SSF63446">
    <property type="entry name" value="Type I dockerin domain"/>
    <property type="match status" value="1"/>
</dbReference>
<protein>
    <submittedName>
        <fullName evidence="2">Dockerin type I repeat-containing protein</fullName>
    </submittedName>
</protein>
<dbReference type="Gene3D" id="1.10.1330.10">
    <property type="entry name" value="Dockerin domain"/>
    <property type="match status" value="1"/>
</dbReference>
<evidence type="ECO:0000313" key="2">
    <source>
        <dbReference type="EMBL" id="MBK6089437.1"/>
    </source>
</evidence>
<reference evidence="2" key="1">
    <citation type="submission" date="2021-01" db="EMBL/GenBank/DDBJ databases">
        <title>Genome public.</title>
        <authorList>
            <person name="Liu C."/>
            <person name="Sun Q."/>
        </authorList>
    </citation>
    <scope>NUCLEOTIDE SEQUENCE</scope>
    <source>
        <strain evidence="2">M6</strain>
    </source>
</reference>
<accession>A0A934WT28</accession>
<dbReference type="RefSeq" id="WP_201428161.1">
    <property type="nucleotide sequence ID" value="NZ_JAEQMG010000136.1"/>
</dbReference>
<comment type="caution">
    <text evidence="2">The sequence shown here is derived from an EMBL/GenBank/DDBJ whole genome shotgun (WGS) entry which is preliminary data.</text>
</comment>
<sequence>MKKLLSVLLAATLLSGSVTVFAAEKKPVARETLATFFTTGAEERVPGEIVTEHLVTGQPKVINHVVNAFTYDVYYEDGPVICYGNYDNQEFRWSENPVGDDGIQAQPQGRSLCLKINTEGYQSIEVSMKLGLGDWEWKTDEDYVMQVYSNNVNEMIEWHPIMMECGKMQQIKMNLASDYVEDKGNKYNEVYFDLGGRPATYVSDIVVTGVPTPESGREYYYGDADGDRAITIADATAIQQQAVGLGEQYFEGFHVFHPFGYCDVNGDERLSILDVTCIQKYIAEFTSGAGRTGEKVVFDLPEEWYE</sequence>
<dbReference type="Proteomes" id="UP000633365">
    <property type="component" value="Unassembled WGS sequence"/>
</dbReference>
<name>A0A934WT28_9FIRM</name>
<keyword evidence="3" id="KW-1185">Reference proteome</keyword>
<dbReference type="GO" id="GO:0004553">
    <property type="term" value="F:hydrolase activity, hydrolyzing O-glycosyl compounds"/>
    <property type="evidence" value="ECO:0007669"/>
    <property type="project" value="InterPro"/>
</dbReference>
<dbReference type="EMBL" id="JAEQMG010000136">
    <property type="protein sequence ID" value="MBK6089437.1"/>
    <property type="molecule type" value="Genomic_DNA"/>
</dbReference>
<dbReference type="Pfam" id="PF00404">
    <property type="entry name" value="Dockerin_1"/>
    <property type="match status" value="1"/>
</dbReference>
<organism evidence="2 3">
    <name type="scientific">Ruminococcus difficilis</name>
    <dbReference type="NCBI Taxonomy" id="2763069"/>
    <lineage>
        <taxon>Bacteria</taxon>
        <taxon>Bacillati</taxon>
        <taxon>Bacillota</taxon>
        <taxon>Clostridia</taxon>
        <taxon>Eubacteriales</taxon>
        <taxon>Oscillospiraceae</taxon>
        <taxon>Ruminococcus</taxon>
    </lineage>
</organism>
<dbReference type="CDD" id="cd14256">
    <property type="entry name" value="Dockerin_I"/>
    <property type="match status" value="1"/>
</dbReference>
<dbReference type="AlphaFoldDB" id="A0A934WT28"/>
<feature type="signal peptide" evidence="1">
    <location>
        <begin position="1"/>
        <end position="22"/>
    </location>
</feature>
<dbReference type="InterPro" id="IPR002105">
    <property type="entry name" value="Dockerin_1_rpt"/>
</dbReference>
<evidence type="ECO:0000256" key="1">
    <source>
        <dbReference type="SAM" id="SignalP"/>
    </source>
</evidence>
<evidence type="ECO:0000313" key="3">
    <source>
        <dbReference type="Proteomes" id="UP000633365"/>
    </source>
</evidence>